<dbReference type="SFLD" id="SFLDG00179">
    <property type="entry name" value="mandelate_racemase"/>
    <property type="match status" value="1"/>
</dbReference>
<dbReference type="Pfam" id="PF02746">
    <property type="entry name" value="MR_MLE_N"/>
    <property type="match status" value="1"/>
</dbReference>
<dbReference type="SFLD" id="SFLDS00001">
    <property type="entry name" value="Enolase"/>
    <property type="match status" value="1"/>
</dbReference>
<dbReference type="Gene3D" id="3.20.20.120">
    <property type="entry name" value="Enolase-like C-terminal domain"/>
    <property type="match status" value="1"/>
</dbReference>
<sequence length="399" mass="43013">MRITAVETVRPRIQSNLCFVRLHTDTGLTGLGESFFGAPAVETHIHETVAPLLLGLEDPAPQRVATLLTPYVGFQGGGAELRGNGAIDIALWDLIGKATGLPLARLLGGPVRDRIRTYNTCAGGRYVSTTTRQNSSNWGLPADGGEYEDLYAFLHHPARLARELWDEGTRGMKIWPFDQAAEESNGTDISPRALAAGLDIVAAIRAEVGFEMDLMIELHGLWTRTAAAKIARALTEFRPYWIEDPLRPDAADALGFLRAEIDVPIATGETCIGRRGFLPLFQRGAVDVATLDIGWTGGITEAAKIASLADTYSVPIAPHDCTGPVSLAVATHVVCSQPNGLIQETARSFIRTWYADLVEGLPELVPGEVVLPTTPGHGVRLRDNLVPDDLATSRLSDQL</sequence>
<dbReference type="OrthoDB" id="5168231at2"/>
<evidence type="ECO:0000313" key="4">
    <source>
        <dbReference type="Proteomes" id="UP000294508"/>
    </source>
</evidence>
<keyword evidence="4" id="KW-1185">Reference proteome</keyword>
<proteinExistence type="predicted"/>
<reference evidence="3 4" key="1">
    <citation type="journal article" date="2015" name="Stand. Genomic Sci.">
        <title>Genomic Encyclopedia of Bacterial and Archaeal Type Strains, Phase III: the genomes of soil and plant-associated and newly described type strains.</title>
        <authorList>
            <person name="Whitman W.B."/>
            <person name="Woyke T."/>
            <person name="Klenk H.P."/>
            <person name="Zhou Y."/>
            <person name="Lilburn T.G."/>
            <person name="Beck B.J."/>
            <person name="De Vos P."/>
            <person name="Vandamme P."/>
            <person name="Eisen J.A."/>
            <person name="Garrity G."/>
            <person name="Hugenholtz P."/>
            <person name="Kyrpides N.C."/>
        </authorList>
    </citation>
    <scope>NUCLEOTIDE SEQUENCE [LARGE SCALE GENOMIC DNA]</scope>
    <source>
        <strain evidence="3 4">VKM Ac-2572</strain>
    </source>
</reference>
<gene>
    <name evidence="3" type="ORF">EV652_1235</name>
</gene>
<dbReference type="CDD" id="cd03316">
    <property type="entry name" value="MR_like"/>
    <property type="match status" value="1"/>
</dbReference>
<dbReference type="EMBL" id="SLWN01000023">
    <property type="protein sequence ID" value="TCO14801.1"/>
    <property type="molecule type" value="Genomic_DNA"/>
</dbReference>
<dbReference type="GO" id="GO:0016829">
    <property type="term" value="F:lyase activity"/>
    <property type="evidence" value="ECO:0007669"/>
    <property type="project" value="UniProtKB-KW"/>
</dbReference>
<keyword evidence="1" id="KW-0456">Lyase</keyword>
<evidence type="ECO:0000259" key="2">
    <source>
        <dbReference type="SMART" id="SM00922"/>
    </source>
</evidence>
<dbReference type="PANTHER" id="PTHR48080:SF2">
    <property type="entry name" value="D-GALACTONATE DEHYDRATASE"/>
    <property type="match status" value="1"/>
</dbReference>
<dbReference type="InterPro" id="IPR036849">
    <property type="entry name" value="Enolase-like_C_sf"/>
</dbReference>
<dbReference type="Gene3D" id="3.30.390.10">
    <property type="entry name" value="Enolase-like, N-terminal domain"/>
    <property type="match status" value="1"/>
</dbReference>
<dbReference type="SMART" id="SM00922">
    <property type="entry name" value="MR_MLE"/>
    <property type="match status" value="1"/>
</dbReference>
<dbReference type="InterPro" id="IPR029065">
    <property type="entry name" value="Enolase_C-like"/>
</dbReference>
<protein>
    <submittedName>
        <fullName evidence="3">L-alanine-DL-glutamate epimerase-like enolase superfamily enzyme</fullName>
    </submittedName>
</protein>
<dbReference type="InterPro" id="IPR034593">
    <property type="entry name" value="DgoD-like"/>
</dbReference>
<evidence type="ECO:0000256" key="1">
    <source>
        <dbReference type="ARBA" id="ARBA00023239"/>
    </source>
</evidence>
<feature type="domain" description="Mandelate racemase/muconate lactonizing enzyme C-terminal" evidence="2">
    <location>
        <begin position="157"/>
        <end position="264"/>
    </location>
</feature>
<comment type="caution">
    <text evidence="3">The sequence shown here is derived from an EMBL/GenBank/DDBJ whole genome shotgun (WGS) entry which is preliminary data.</text>
</comment>
<dbReference type="AlphaFoldDB" id="A0A4R2GYK7"/>
<dbReference type="SUPFAM" id="SSF54826">
    <property type="entry name" value="Enolase N-terminal domain-like"/>
    <property type="match status" value="1"/>
</dbReference>
<dbReference type="Proteomes" id="UP000294508">
    <property type="component" value="Unassembled WGS sequence"/>
</dbReference>
<dbReference type="Pfam" id="PF13378">
    <property type="entry name" value="MR_MLE_C"/>
    <property type="match status" value="1"/>
</dbReference>
<dbReference type="InterPro" id="IPR013341">
    <property type="entry name" value="Mandelate_racemase_N_dom"/>
</dbReference>
<dbReference type="SUPFAM" id="SSF51604">
    <property type="entry name" value="Enolase C-terminal domain-like"/>
    <property type="match status" value="1"/>
</dbReference>
<dbReference type="RefSeq" id="WP_132216089.1">
    <property type="nucleotide sequence ID" value="NZ_SLWN01000023.1"/>
</dbReference>
<evidence type="ECO:0000313" key="3">
    <source>
        <dbReference type="EMBL" id="TCO14801.1"/>
    </source>
</evidence>
<accession>A0A4R2GYK7</accession>
<organism evidence="3 4">
    <name type="scientific">Kribbella steppae</name>
    <dbReference type="NCBI Taxonomy" id="2512223"/>
    <lineage>
        <taxon>Bacteria</taxon>
        <taxon>Bacillati</taxon>
        <taxon>Actinomycetota</taxon>
        <taxon>Actinomycetes</taxon>
        <taxon>Propionibacteriales</taxon>
        <taxon>Kribbellaceae</taxon>
        <taxon>Kribbella</taxon>
    </lineage>
</organism>
<dbReference type="PANTHER" id="PTHR48080">
    <property type="entry name" value="D-GALACTONATE DEHYDRATASE-RELATED"/>
    <property type="match status" value="1"/>
</dbReference>
<name>A0A4R2GYK7_9ACTN</name>
<dbReference type="InterPro" id="IPR013342">
    <property type="entry name" value="Mandelate_racemase_C"/>
</dbReference>
<dbReference type="InterPro" id="IPR029017">
    <property type="entry name" value="Enolase-like_N"/>
</dbReference>